<proteinExistence type="inferred from homology"/>
<feature type="transmembrane region" description="Helical" evidence="6">
    <location>
        <begin position="242"/>
        <end position="264"/>
    </location>
</feature>
<comment type="subcellular location">
    <subcellularLocation>
        <location evidence="1">Membrane</location>
        <topology evidence="1">Multi-pass membrane protein</topology>
    </subcellularLocation>
</comment>
<reference evidence="8 9" key="1">
    <citation type="submission" date="2018-03" db="EMBL/GenBank/DDBJ databases">
        <title>Genomic Encyclopedia of Archaeal and Bacterial Type Strains, Phase II (KMG-II): from individual species to whole genera.</title>
        <authorList>
            <person name="Goeker M."/>
        </authorList>
    </citation>
    <scope>NUCLEOTIDE SEQUENCE [LARGE SCALE GENOMIC DNA]</scope>
    <source>
        <strain evidence="8 9">DSM 43146</strain>
    </source>
</reference>
<feature type="transmembrane region" description="Helical" evidence="6">
    <location>
        <begin position="165"/>
        <end position="187"/>
    </location>
</feature>
<dbReference type="EMBL" id="PVMZ01000017">
    <property type="protein sequence ID" value="PRX17113.1"/>
    <property type="molecule type" value="Genomic_DNA"/>
</dbReference>
<evidence type="ECO:0000256" key="6">
    <source>
        <dbReference type="SAM" id="Phobius"/>
    </source>
</evidence>
<dbReference type="PANTHER" id="PTHR32322">
    <property type="entry name" value="INNER MEMBRANE TRANSPORTER"/>
    <property type="match status" value="1"/>
</dbReference>
<gene>
    <name evidence="8" type="ORF">CLV67_117170</name>
</gene>
<name>A0A2T0K3D0_9ACTN</name>
<dbReference type="RefSeq" id="WP_106326000.1">
    <property type="nucleotide sequence ID" value="NZ_BOMO01000057.1"/>
</dbReference>
<comment type="caution">
    <text evidence="8">The sequence shown here is derived from an EMBL/GenBank/DDBJ whole genome shotgun (WGS) entry which is preliminary data.</text>
</comment>
<feature type="transmembrane region" description="Helical" evidence="6">
    <location>
        <begin position="14"/>
        <end position="32"/>
    </location>
</feature>
<keyword evidence="9" id="KW-1185">Reference proteome</keyword>
<evidence type="ECO:0000259" key="7">
    <source>
        <dbReference type="Pfam" id="PF00892"/>
    </source>
</evidence>
<protein>
    <submittedName>
        <fullName evidence="8">EamA-like transporter family protein</fullName>
    </submittedName>
</protein>
<feature type="domain" description="EamA" evidence="7">
    <location>
        <begin position="170"/>
        <end position="315"/>
    </location>
</feature>
<sequence>MDTRPSEDRVARRTWAGGLTAGIGAGLLWGLAFLLPELLHGWSAVTVTAGRYLVYGLLALTMLALSGPALRGHARRHWRPALQFAITGNVGYYLLLVLAVQAVGAPVTGIIIGCIPVTLAVAGNVLDRVYPWRRLVVPIALVLSGLLLVNVLEMSGASPAANTPVAVKAFGVLSALGAVLLWTWYGIANARFLDRNPDVPHGGWSTIVGLGTGLVALAALPVAAVAGQLGDGAGNRGDLGELLLTSVILGVAVSWAGTALWNLASARLPSTAAGMLINVETMSGFAYVYAARAEWPPAGQLAGFAAVLAGVALVLRLRATR</sequence>
<dbReference type="Proteomes" id="UP000239415">
    <property type="component" value="Unassembled WGS sequence"/>
</dbReference>
<dbReference type="InterPro" id="IPR000620">
    <property type="entry name" value="EamA_dom"/>
</dbReference>
<keyword evidence="4 6" id="KW-1133">Transmembrane helix</keyword>
<comment type="similarity">
    <text evidence="2">Belongs to the EamA transporter family.</text>
</comment>
<evidence type="ECO:0000256" key="2">
    <source>
        <dbReference type="ARBA" id="ARBA00007362"/>
    </source>
</evidence>
<feature type="domain" description="EamA" evidence="7">
    <location>
        <begin position="18"/>
        <end position="150"/>
    </location>
</feature>
<keyword evidence="3 6" id="KW-0812">Transmembrane</keyword>
<dbReference type="AlphaFoldDB" id="A0A2T0K3D0"/>
<accession>A0A2T0K3D0</accession>
<feature type="transmembrane region" description="Helical" evidence="6">
    <location>
        <begin position="207"/>
        <end position="230"/>
    </location>
</feature>
<evidence type="ECO:0000256" key="5">
    <source>
        <dbReference type="ARBA" id="ARBA00023136"/>
    </source>
</evidence>
<evidence type="ECO:0000313" key="9">
    <source>
        <dbReference type="Proteomes" id="UP000239415"/>
    </source>
</evidence>
<dbReference type="GO" id="GO:0016020">
    <property type="term" value="C:membrane"/>
    <property type="evidence" value="ECO:0007669"/>
    <property type="project" value="UniProtKB-SubCell"/>
</dbReference>
<dbReference type="OrthoDB" id="4630069at2"/>
<dbReference type="SUPFAM" id="SSF103481">
    <property type="entry name" value="Multidrug resistance efflux transporter EmrE"/>
    <property type="match status" value="1"/>
</dbReference>
<evidence type="ECO:0000256" key="1">
    <source>
        <dbReference type="ARBA" id="ARBA00004141"/>
    </source>
</evidence>
<evidence type="ECO:0000313" key="8">
    <source>
        <dbReference type="EMBL" id="PRX17113.1"/>
    </source>
</evidence>
<feature type="transmembrane region" description="Helical" evidence="6">
    <location>
        <begin position="52"/>
        <end position="70"/>
    </location>
</feature>
<organism evidence="8 9">
    <name type="scientific">Actinoplanes italicus</name>
    <dbReference type="NCBI Taxonomy" id="113567"/>
    <lineage>
        <taxon>Bacteria</taxon>
        <taxon>Bacillati</taxon>
        <taxon>Actinomycetota</taxon>
        <taxon>Actinomycetes</taxon>
        <taxon>Micromonosporales</taxon>
        <taxon>Micromonosporaceae</taxon>
        <taxon>Actinoplanes</taxon>
    </lineage>
</organism>
<feature type="transmembrane region" description="Helical" evidence="6">
    <location>
        <begin position="301"/>
        <end position="319"/>
    </location>
</feature>
<dbReference type="Pfam" id="PF00892">
    <property type="entry name" value="EamA"/>
    <property type="match status" value="2"/>
</dbReference>
<evidence type="ECO:0000256" key="4">
    <source>
        <dbReference type="ARBA" id="ARBA00022989"/>
    </source>
</evidence>
<feature type="transmembrane region" description="Helical" evidence="6">
    <location>
        <begin position="90"/>
        <end position="123"/>
    </location>
</feature>
<dbReference type="PANTHER" id="PTHR32322:SF2">
    <property type="entry name" value="EAMA DOMAIN-CONTAINING PROTEIN"/>
    <property type="match status" value="1"/>
</dbReference>
<dbReference type="InterPro" id="IPR050638">
    <property type="entry name" value="AA-Vitamin_Transporters"/>
</dbReference>
<evidence type="ECO:0000256" key="3">
    <source>
        <dbReference type="ARBA" id="ARBA00022692"/>
    </source>
</evidence>
<dbReference type="InterPro" id="IPR037185">
    <property type="entry name" value="EmrE-like"/>
</dbReference>
<feature type="transmembrane region" description="Helical" evidence="6">
    <location>
        <begin position="135"/>
        <end position="153"/>
    </location>
</feature>
<keyword evidence="5 6" id="KW-0472">Membrane</keyword>